<keyword evidence="3" id="KW-1185">Reference proteome</keyword>
<dbReference type="RefSeq" id="XP_001017425.1">
    <property type="nucleotide sequence ID" value="XM_001017425.3"/>
</dbReference>
<evidence type="ECO:0008006" key="4">
    <source>
        <dbReference type="Google" id="ProtNLM"/>
    </source>
</evidence>
<dbReference type="KEGG" id="tet:TTHERM_00480150"/>
<evidence type="ECO:0000313" key="3">
    <source>
        <dbReference type="Proteomes" id="UP000009168"/>
    </source>
</evidence>
<keyword evidence="1" id="KW-0732">Signal</keyword>
<name>I7MEM1_TETTS</name>
<gene>
    <name evidence="2" type="ORF">TTHERM_00480150</name>
</gene>
<evidence type="ECO:0000313" key="2">
    <source>
        <dbReference type="EMBL" id="EAR97180.1"/>
    </source>
</evidence>
<evidence type="ECO:0000256" key="1">
    <source>
        <dbReference type="SAM" id="SignalP"/>
    </source>
</evidence>
<dbReference type="AlphaFoldDB" id="I7MEM1"/>
<dbReference type="Proteomes" id="UP000009168">
    <property type="component" value="Unassembled WGS sequence"/>
</dbReference>
<organism evidence="2 3">
    <name type="scientific">Tetrahymena thermophila (strain SB210)</name>
    <dbReference type="NCBI Taxonomy" id="312017"/>
    <lineage>
        <taxon>Eukaryota</taxon>
        <taxon>Sar</taxon>
        <taxon>Alveolata</taxon>
        <taxon>Ciliophora</taxon>
        <taxon>Intramacronucleata</taxon>
        <taxon>Oligohymenophorea</taxon>
        <taxon>Hymenostomatida</taxon>
        <taxon>Tetrahymenina</taxon>
        <taxon>Tetrahymenidae</taxon>
        <taxon>Tetrahymena</taxon>
    </lineage>
</organism>
<accession>I7MEM1</accession>
<dbReference type="HOGENOM" id="CLU_2176143_0_0_1"/>
<feature type="chain" id="PRO_5003712452" description="Transmembrane protein" evidence="1">
    <location>
        <begin position="22"/>
        <end position="110"/>
    </location>
</feature>
<dbReference type="GeneID" id="7832909"/>
<sequence>MRKSLIILIVASALLVSFVESKKQIRKIDPDETQDIPILLESGLESTSYNPTIYYRDNIQCMRACTASFGNNVSYYYYGRYICCNLGLSDGGDGWYWMSCQPLSLNCYGN</sequence>
<reference evidence="3" key="1">
    <citation type="journal article" date="2006" name="PLoS Biol.">
        <title>Macronuclear genome sequence of the ciliate Tetrahymena thermophila, a model eukaryote.</title>
        <authorList>
            <person name="Eisen J.A."/>
            <person name="Coyne R.S."/>
            <person name="Wu M."/>
            <person name="Wu D."/>
            <person name="Thiagarajan M."/>
            <person name="Wortman J.R."/>
            <person name="Badger J.H."/>
            <person name="Ren Q."/>
            <person name="Amedeo P."/>
            <person name="Jones K.M."/>
            <person name="Tallon L.J."/>
            <person name="Delcher A.L."/>
            <person name="Salzberg S.L."/>
            <person name="Silva J.C."/>
            <person name="Haas B.J."/>
            <person name="Majoros W.H."/>
            <person name="Farzad M."/>
            <person name="Carlton J.M."/>
            <person name="Smith R.K. Jr."/>
            <person name="Garg J."/>
            <person name="Pearlman R.E."/>
            <person name="Karrer K.M."/>
            <person name="Sun L."/>
            <person name="Manning G."/>
            <person name="Elde N.C."/>
            <person name="Turkewitz A.P."/>
            <person name="Asai D.J."/>
            <person name="Wilkes D.E."/>
            <person name="Wang Y."/>
            <person name="Cai H."/>
            <person name="Collins K."/>
            <person name="Stewart B.A."/>
            <person name="Lee S.R."/>
            <person name="Wilamowska K."/>
            <person name="Weinberg Z."/>
            <person name="Ruzzo W.L."/>
            <person name="Wloga D."/>
            <person name="Gaertig J."/>
            <person name="Frankel J."/>
            <person name="Tsao C.-C."/>
            <person name="Gorovsky M.A."/>
            <person name="Keeling P.J."/>
            <person name="Waller R.F."/>
            <person name="Patron N.J."/>
            <person name="Cherry J.M."/>
            <person name="Stover N.A."/>
            <person name="Krieger C.J."/>
            <person name="del Toro C."/>
            <person name="Ryder H.F."/>
            <person name="Williamson S.C."/>
            <person name="Barbeau R.A."/>
            <person name="Hamilton E.P."/>
            <person name="Orias E."/>
        </authorList>
    </citation>
    <scope>NUCLEOTIDE SEQUENCE [LARGE SCALE GENOMIC DNA]</scope>
    <source>
        <strain evidence="3">SB210</strain>
    </source>
</reference>
<protein>
    <recommendedName>
        <fullName evidence="4">Transmembrane protein</fullName>
    </recommendedName>
</protein>
<feature type="signal peptide" evidence="1">
    <location>
        <begin position="1"/>
        <end position="21"/>
    </location>
</feature>
<dbReference type="InParanoid" id="I7MEM1"/>
<dbReference type="EMBL" id="GG662667">
    <property type="protein sequence ID" value="EAR97180.1"/>
    <property type="molecule type" value="Genomic_DNA"/>
</dbReference>
<proteinExistence type="predicted"/>